<gene>
    <name evidence="2" type="ORF">HETIRDRAFT_107489</name>
</gene>
<evidence type="ECO:0000256" key="1">
    <source>
        <dbReference type="SAM" id="MobiDB-lite"/>
    </source>
</evidence>
<feature type="region of interest" description="Disordered" evidence="1">
    <location>
        <begin position="124"/>
        <end position="148"/>
    </location>
</feature>
<keyword evidence="3" id="KW-1185">Reference proteome</keyword>
<dbReference type="RefSeq" id="XP_009549865.1">
    <property type="nucleotide sequence ID" value="XM_009551570.1"/>
</dbReference>
<evidence type="ECO:0000313" key="2">
    <source>
        <dbReference type="EMBL" id="ETW77844.1"/>
    </source>
</evidence>
<dbReference type="EMBL" id="KI925462">
    <property type="protein sequence ID" value="ETW77844.1"/>
    <property type="molecule type" value="Genomic_DNA"/>
</dbReference>
<proteinExistence type="predicted"/>
<dbReference type="GeneID" id="20666250"/>
<sequence>MMPVHGPLMTPDIREVSNAQVTTKRLKVEQRLISQRHELPYLGAWDAVAPFIRRLPPTQLFATSSRLLYGLRAGRRKKVEGEGHGVGGACDRLATLSTTTLQEKHLLPNWIALQLAMANRSEDVGKRRDSQGFSRHASTMSSERLCSSPAKHEGHDASFCIGCTVVDGLRSAVHTGGDDERRGRSLLTIVRDGRNQMPWLSVRPSPSAAPERLCCAAPAPV</sequence>
<name>W4JWM0_HETIT</name>
<reference evidence="2 3" key="1">
    <citation type="journal article" date="2012" name="New Phytol.">
        <title>Insight into trade-off between wood decay and parasitism from the genome of a fungal forest pathogen.</title>
        <authorList>
            <person name="Olson A."/>
            <person name="Aerts A."/>
            <person name="Asiegbu F."/>
            <person name="Belbahri L."/>
            <person name="Bouzid O."/>
            <person name="Broberg A."/>
            <person name="Canback B."/>
            <person name="Coutinho P.M."/>
            <person name="Cullen D."/>
            <person name="Dalman K."/>
            <person name="Deflorio G."/>
            <person name="van Diepen L.T."/>
            <person name="Dunand C."/>
            <person name="Duplessis S."/>
            <person name="Durling M."/>
            <person name="Gonthier P."/>
            <person name="Grimwood J."/>
            <person name="Fossdal C.G."/>
            <person name="Hansson D."/>
            <person name="Henrissat B."/>
            <person name="Hietala A."/>
            <person name="Himmelstrand K."/>
            <person name="Hoffmeister D."/>
            <person name="Hogberg N."/>
            <person name="James T.Y."/>
            <person name="Karlsson M."/>
            <person name="Kohler A."/>
            <person name="Kues U."/>
            <person name="Lee Y.H."/>
            <person name="Lin Y.C."/>
            <person name="Lind M."/>
            <person name="Lindquist E."/>
            <person name="Lombard V."/>
            <person name="Lucas S."/>
            <person name="Lunden K."/>
            <person name="Morin E."/>
            <person name="Murat C."/>
            <person name="Park J."/>
            <person name="Raffaello T."/>
            <person name="Rouze P."/>
            <person name="Salamov A."/>
            <person name="Schmutz J."/>
            <person name="Solheim H."/>
            <person name="Stahlberg J."/>
            <person name="Velez H."/>
            <person name="de Vries R.P."/>
            <person name="Wiebenga A."/>
            <person name="Woodward S."/>
            <person name="Yakovlev I."/>
            <person name="Garbelotto M."/>
            <person name="Martin F."/>
            <person name="Grigoriev I.V."/>
            <person name="Stenlid J."/>
        </authorList>
    </citation>
    <scope>NUCLEOTIDE SEQUENCE [LARGE SCALE GENOMIC DNA]</scope>
    <source>
        <strain evidence="2 3">TC 32-1</strain>
    </source>
</reference>
<accession>W4JWM0</accession>
<dbReference type="AlphaFoldDB" id="W4JWM0"/>
<feature type="compositionally biased region" description="Polar residues" evidence="1">
    <location>
        <begin position="131"/>
        <end position="145"/>
    </location>
</feature>
<organism evidence="2 3">
    <name type="scientific">Heterobasidion irregulare (strain TC 32-1)</name>
    <dbReference type="NCBI Taxonomy" id="747525"/>
    <lineage>
        <taxon>Eukaryota</taxon>
        <taxon>Fungi</taxon>
        <taxon>Dikarya</taxon>
        <taxon>Basidiomycota</taxon>
        <taxon>Agaricomycotina</taxon>
        <taxon>Agaricomycetes</taxon>
        <taxon>Russulales</taxon>
        <taxon>Bondarzewiaceae</taxon>
        <taxon>Heterobasidion</taxon>
        <taxon>Heterobasidion annosum species complex</taxon>
    </lineage>
</organism>
<dbReference type="InParanoid" id="W4JWM0"/>
<evidence type="ECO:0000313" key="3">
    <source>
        <dbReference type="Proteomes" id="UP000030671"/>
    </source>
</evidence>
<protein>
    <submittedName>
        <fullName evidence="2">Uncharacterized protein</fullName>
    </submittedName>
</protein>
<dbReference type="HOGENOM" id="CLU_1250813_0_0_1"/>
<dbReference type="Proteomes" id="UP000030671">
    <property type="component" value="Unassembled WGS sequence"/>
</dbReference>
<dbReference type="KEGG" id="hir:HETIRDRAFT_107489"/>